<evidence type="ECO:0000256" key="1">
    <source>
        <dbReference type="ARBA" id="ARBA00004141"/>
    </source>
</evidence>
<dbReference type="Pfam" id="PF02889">
    <property type="entry name" value="Sec63"/>
    <property type="match status" value="1"/>
</dbReference>
<sequence>MLKVTLREGVGYLHEGLNNLDHDIVAQLFEAGWIQVCVLSSSMCYKVTLSAHLVVVMGTQYYHGRENAQIDYPVTDILQMMGLASRHLVDNSGKCVIFCRAPRKEYYKKFLYEEFRVESHLRHFLHHNLNAENKQDAVDYRTWTFMYRRLTKNPNYYNLQGVSHGHLSEYLSEMVENTLSDLETSKCVAIEDDIHLSPLNLGSISSYYHIRYTIIERFSLSITSNTKMKGLLEVLSSALEYAYLPIRLGEEEAVRKLVNHQRKCKENPGKSIETIFDLLEMEDIKRRELLSMSDSQLLDIARFCNHFPNIDLSYEVLHNDTVQIEEDITVYVTLERDLEGRIEVGPVHSPRYPKAKEEG</sequence>
<dbReference type="Gene3D" id="2.60.40.150">
    <property type="entry name" value="C2 domain"/>
    <property type="match status" value="1"/>
</dbReference>
<keyword evidence="12" id="KW-1185">Reference proteome</keyword>
<dbReference type="Gene3D" id="1.10.10.10">
    <property type="entry name" value="Winged helix-like DNA-binding domain superfamily/Winged helix DNA-binding domain"/>
    <property type="match status" value="1"/>
</dbReference>
<evidence type="ECO:0000256" key="6">
    <source>
        <dbReference type="ARBA" id="ARBA00022840"/>
    </source>
</evidence>
<dbReference type="PANTHER" id="PTHR24075">
    <property type="entry name" value="SEC63 DOMAIN-CONTAINING"/>
    <property type="match status" value="1"/>
</dbReference>
<evidence type="ECO:0000259" key="9">
    <source>
        <dbReference type="Pfam" id="PF02889"/>
    </source>
</evidence>
<keyword evidence="4" id="KW-0378">Hydrolase</keyword>
<evidence type="ECO:0000256" key="5">
    <source>
        <dbReference type="ARBA" id="ARBA00022806"/>
    </source>
</evidence>
<dbReference type="GO" id="GO:0005524">
    <property type="term" value="F:ATP binding"/>
    <property type="evidence" value="ECO:0007669"/>
    <property type="project" value="UniProtKB-KW"/>
</dbReference>
<dbReference type="InterPro" id="IPR004179">
    <property type="entry name" value="Sec63-dom"/>
</dbReference>
<dbReference type="InterPro" id="IPR035892">
    <property type="entry name" value="C2_domain_sf"/>
</dbReference>
<dbReference type="InterPro" id="IPR057842">
    <property type="entry name" value="WH_MER3"/>
</dbReference>
<comment type="subcellular location">
    <subcellularLocation>
        <location evidence="1">Membrane</location>
        <topology evidence="1">Multi-pass membrane protein</topology>
    </subcellularLocation>
</comment>
<dbReference type="AlphaFoldDB" id="A0A9D4VY77"/>
<dbReference type="Proteomes" id="UP001058974">
    <property type="component" value="Chromosome 7"/>
</dbReference>
<keyword evidence="6" id="KW-0067">ATP-binding</keyword>
<gene>
    <name evidence="11" type="ORF">KIW84_077086</name>
</gene>
<evidence type="ECO:0000256" key="7">
    <source>
        <dbReference type="ARBA" id="ARBA00022989"/>
    </source>
</evidence>
<evidence type="ECO:0000256" key="3">
    <source>
        <dbReference type="ARBA" id="ARBA00022741"/>
    </source>
</evidence>
<dbReference type="GO" id="GO:0016020">
    <property type="term" value="C:membrane"/>
    <property type="evidence" value="ECO:0007669"/>
    <property type="project" value="UniProtKB-SubCell"/>
</dbReference>
<evidence type="ECO:0000313" key="11">
    <source>
        <dbReference type="EMBL" id="KAI5392549.1"/>
    </source>
</evidence>
<keyword evidence="8" id="KW-0472">Membrane</keyword>
<feature type="domain" description="MER3 helicase-like winged helix" evidence="10">
    <location>
        <begin position="118"/>
        <end position="192"/>
    </location>
</feature>
<keyword evidence="5 11" id="KW-0347">Helicase</keyword>
<dbReference type="InterPro" id="IPR027417">
    <property type="entry name" value="P-loop_NTPase"/>
</dbReference>
<reference evidence="11 12" key="1">
    <citation type="journal article" date="2022" name="Nat. Genet.">
        <title>Improved pea reference genome and pan-genome highlight genomic features and evolutionary characteristics.</title>
        <authorList>
            <person name="Yang T."/>
            <person name="Liu R."/>
            <person name="Luo Y."/>
            <person name="Hu S."/>
            <person name="Wang D."/>
            <person name="Wang C."/>
            <person name="Pandey M.K."/>
            <person name="Ge S."/>
            <person name="Xu Q."/>
            <person name="Li N."/>
            <person name="Li G."/>
            <person name="Huang Y."/>
            <person name="Saxena R.K."/>
            <person name="Ji Y."/>
            <person name="Li M."/>
            <person name="Yan X."/>
            <person name="He Y."/>
            <person name="Liu Y."/>
            <person name="Wang X."/>
            <person name="Xiang C."/>
            <person name="Varshney R.K."/>
            <person name="Ding H."/>
            <person name="Gao S."/>
            <person name="Zong X."/>
        </authorList>
    </citation>
    <scope>NUCLEOTIDE SEQUENCE [LARGE SCALE GENOMIC DNA]</scope>
    <source>
        <strain evidence="11 12">cv. Zhongwan 6</strain>
    </source>
</reference>
<dbReference type="GO" id="GO:0016787">
    <property type="term" value="F:hydrolase activity"/>
    <property type="evidence" value="ECO:0007669"/>
    <property type="project" value="UniProtKB-KW"/>
</dbReference>
<feature type="domain" description="SEC63" evidence="9">
    <location>
        <begin position="198"/>
        <end position="265"/>
    </location>
</feature>
<dbReference type="SUPFAM" id="SSF52540">
    <property type="entry name" value="P-loop containing nucleoside triphosphate hydrolases"/>
    <property type="match status" value="1"/>
</dbReference>
<accession>A0A9D4VY77</accession>
<dbReference type="SUPFAM" id="SSF158702">
    <property type="entry name" value="Sec63 N-terminal domain-like"/>
    <property type="match status" value="1"/>
</dbReference>
<dbReference type="InterPro" id="IPR036388">
    <property type="entry name" value="WH-like_DNA-bd_sf"/>
</dbReference>
<dbReference type="Gene3D" id="3.40.50.300">
    <property type="entry name" value="P-loop containing nucleotide triphosphate hydrolases"/>
    <property type="match status" value="1"/>
</dbReference>
<keyword evidence="3" id="KW-0547">Nucleotide-binding</keyword>
<dbReference type="EMBL" id="JAMSHJ010000007">
    <property type="protein sequence ID" value="KAI5392549.1"/>
    <property type="molecule type" value="Genomic_DNA"/>
</dbReference>
<dbReference type="GO" id="GO:0003724">
    <property type="term" value="F:RNA helicase activity"/>
    <property type="evidence" value="ECO:0007669"/>
    <property type="project" value="TreeGrafter"/>
</dbReference>
<evidence type="ECO:0000256" key="2">
    <source>
        <dbReference type="ARBA" id="ARBA00022692"/>
    </source>
</evidence>
<keyword evidence="7" id="KW-1133">Transmembrane helix</keyword>
<dbReference type="FunFam" id="1.10.10.10:FF:000012">
    <property type="entry name" value="U5 small nuclear ribonucleoprotein helicase"/>
    <property type="match status" value="1"/>
</dbReference>
<dbReference type="GO" id="GO:0003723">
    <property type="term" value="F:RNA binding"/>
    <property type="evidence" value="ECO:0007669"/>
    <property type="project" value="TreeGrafter"/>
</dbReference>
<evidence type="ECO:0000256" key="4">
    <source>
        <dbReference type="ARBA" id="ARBA00022801"/>
    </source>
</evidence>
<protein>
    <submittedName>
        <fullName evidence="11">DExH-box ATP-dependent RNA helicase DExH13</fullName>
    </submittedName>
</protein>
<dbReference type="GO" id="GO:0000388">
    <property type="term" value="P:spliceosome conformational change to release U4 (or U4atac) and U1 (or U11)"/>
    <property type="evidence" value="ECO:0007669"/>
    <property type="project" value="TreeGrafter"/>
</dbReference>
<dbReference type="GO" id="GO:0005681">
    <property type="term" value="C:spliceosomal complex"/>
    <property type="evidence" value="ECO:0007669"/>
    <property type="project" value="TreeGrafter"/>
</dbReference>
<name>A0A9D4VY77_PEA</name>
<dbReference type="Gene3D" id="1.10.150.20">
    <property type="entry name" value="5' to 3' exonuclease, C-terminal subdomain"/>
    <property type="match status" value="1"/>
</dbReference>
<organism evidence="11 12">
    <name type="scientific">Pisum sativum</name>
    <name type="common">Garden pea</name>
    <name type="synonym">Lathyrus oleraceus</name>
    <dbReference type="NCBI Taxonomy" id="3888"/>
    <lineage>
        <taxon>Eukaryota</taxon>
        <taxon>Viridiplantae</taxon>
        <taxon>Streptophyta</taxon>
        <taxon>Embryophyta</taxon>
        <taxon>Tracheophyta</taxon>
        <taxon>Spermatophyta</taxon>
        <taxon>Magnoliopsida</taxon>
        <taxon>eudicotyledons</taxon>
        <taxon>Gunneridae</taxon>
        <taxon>Pentapetalae</taxon>
        <taxon>rosids</taxon>
        <taxon>fabids</taxon>
        <taxon>Fabales</taxon>
        <taxon>Fabaceae</taxon>
        <taxon>Papilionoideae</taxon>
        <taxon>50 kb inversion clade</taxon>
        <taxon>NPAAA clade</taxon>
        <taxon>Hologalegina</taxon>
        <taxon>IRL clade</taxon>
        <taxon>Fabeae</taxon>
        <taxon>Lathyrus</taxon>
    </lineage>
</organism>
<evidence type="ECO:0000313" key="12">
    <source>
        <dbReference type="Proteomes" id="UP001058974"/>
    </source>
</evidence>
<proteinExistence type="predicted"/>
<evidence type="ECO:0000259" key="10">
    <source>
        <dbReference type="Pfam" id="PF23445"/>
    </source>
</evidence>
<dbReference type="PANTHER" id="PTHR24075:SF5">
    <property type="entry name" value="U5 SMALL NUCLEAR RIBONUCLEOPROTEIN 200 KDA HELICASE"/>
    <property type="match status" value="1"/>
</dbReference>
<evidence type="ECO:0000256" key="8">
    <source>
        <dbReference type="ARBA" id="ARBA00023136"/>
    </source>
</evidence>
<comment type="caution">
    <text evidence="11">The sequence shown here is derived from an EMBL/GenBank/DDBJ whole genome shotgun (WGS) entry which is preliminary data.</text>
</comment>
<keyword evidence="2" id="KW-0812">Transmembrane</keyword>
<dbReference type="Gramene" id="Psat07G0708600-T1">
    <property type="protein sequence ID" value="KAI5392549.1"/>
    <property type="gene ID" value="KIW84_077086"/>
</dbReference>
<dbReference type="Pfam" id="PF23445">
    <property type="entry name" value="WHD_SNRNP200"/>
    <property type="match status" value="1"/>
</dbReference>